<feature type="compositionally biased region" description="Basic and acidic residues" evidence="1">
    <location>
        <begin position="86"/>
        <end position="95"/>
    </location>
</feature>
<dbReference type="OrthoDB" id="3025610at2759"/>
<feature type="compositionally biased region" description="Polar residues" evidence="1">
    <location>
        <begin position="104"/>
        <end position="123"/>
    </location>
</feature>
<gene>
    <name evidence="2" type="ORF">DFH94DRAFT_776144</name>
</gene>
<dbReference type="AlphaFoldDB" id="A0A9P5JWS1"/>
<evidence type="ECO:0000313" key="3">
    <source>
        <dbReference type="Proteomes" id="UP000759537"/>
    </source>
</evidence>
<evidence type="ECO:0000256" key="1">
    <source>
        <dbReference type="SAM" id="MobiDB-lite"/>
    </source>
</evidence>
<reference evidence="2" key="2">
    <citation type="journal article" date="2020" name="Nat. Commun.">
        <title>Large-scale genome sequencing of mycorrhizal fungi provides insights into the early evolution of symbiotic traits.</title>
        <authorList>
            <person name="Miyauchi S."/>
            <person name="Kiss E."/>
            <person name="Kuo A."/>
            <person name="Drula E."/>
            <person name="Kohler A."/>
            <person name="Sanchez-Garcia M."/>
            <person name="Morin E."/>
            <person name="Andreopoulos B."/>
            <person name="Barry K.W."/>
            <person name="Bonito G."/>
            <person name="Buee M."/>
            <person name="Carver A."/>
            <person name="Chen C."/>
            <person name="Cichocki N."/>
            <person name="Clum A."/>
            <person name="Culley D."/>
            <person name="Crous P.W."/>
            <person name="Fauchery L."/>
            <person name="Girlanda M."/>
            <person name="Hayes R.D."/>
            <person name="Keri Z."/>
            <person name="LaButti K."/>
            <person name="Lipzen A."/>
            <person name="Lombard V."/>
            <person name="Magnuson J."/>
            <person name="Maillard F."/>
            <person name="Murat C."/>
            <person name="Nolan M."/>
            <person name="Ohm R.A."/>
            <person name="Pangilinan J."/>
            <person name="Pereira M.F."/>
            <person name="Perotto S."/>
            <person name="Peter M."/>
            <person name="Pfister S."/>
            <person name="Riley R."/>
            <person name="Sitrit Y."/>
            <person name="Stielow J.B."/>
            <person name="Szollosi G."/>
            <person name="Zifcakova L."/>
            <person name="Stursova M."/>
            <person name="Spatafora J.W."/>
            <person name="Tedersoo L."/>
            <person name="Vaario L.M."/>
            <person name="Yamada A."/>
            <person name="Yan M."/>
            <person name="Wang P."/>
            <person name="Xu J."/>
            <person name="Bruns T."/>
            <person name="Baldrian P."/>
            <person name="Vilgalys R."/>
            <person name="Dunand C."/>
            <person name="Henrissat B."/>
            <person name="Grigoriev I.V."/>
            <person name="Hibbett D."/>
            <person name="Nagy L.G."/>
            <person name="Martin F.M."/>
        </authorList>
    </citation>
    <scope>NUCLEOTIDE SEQUENCE</scope>
    <source>
        <strain evidence="2">Prilba</strain>
    </source>
</reference>
<keyword evidence="3" id="KW-1185">Reference proteome</keyword>
<dbReference type="Proteomes" id="UP000759537">
    <property type="component" value="Unassembled WGS sequence"/>
</dbReference>
<name>A0A9P5JWS1_9AGAM</name>
<reference evidence="2" key="1">
    <citation type="submission" date="2019-10" db="EMBL/GenBank/DDBJ databases">
        <authorList>
            <consortium name="DOE Joint Genome Institute"/>
            <person name="Kuo A."/>
            <person name="Miyauchi S."/>
            <person name="Kiss E."/>
            <person name="Drula E."/>
            <person name="Kohler A."/>
            <person name="Sanchez-Garcia M."/>
            <person name="Andreopoulos B."/>
            <person name="Barry K.W."/>
            <person name="Bonito G."/>
            <person name="Buee M."/>
            <person name="Carver A."/>
            <person name="Chen C."/>
            <person name="Cichocki N."/>
            <person name="Clum A."/>
            <person name="Culley D."/>
            <person name="Crous P.W."/>
            <person name="Fauchery L."/>
            <person name="Girlanda M."/>
            <person name="Hayes R."/>
            <person name="Keri Z."/>
            <person name="LaButti K."/>
            <person name="Lipzen A."/>
            <person name="Lombard V."/>
            <person name="Magnuson J."/>
            <person name="Maillard F."/>
            <person name="Morin E."/>
            <person name="Murat C."/>
            <person name="Nolan M."/>
            <person name="Ohm R."/>
            <person name="Pangilinan J."/>
            <person name="Pereira M."/>
            <person name="Perotto S."/>
            <person name="Peter M."/>
            <person name="Riley R."/>
            <person name="Sitrit Y."/>
            <person name="Stielow B."/>
            <person name="Szollosi G."/>
            <person name="Zifcakova L."/>
            <person name="Stursova M."/>
            <person name="Spatafora J.W."/>
            <person name="Tedersoo L."/>
            <person name="Vaario L.-M."/>
            <person name="Yamada A."/>
            <person name="Yan M."/>
            <person name="Wang P."/>
            <person name="Xu J."/>
            <person name="Bruns T."/>
            <person name="Baldrian P."/>
            <person name="Vilgalys R."/>
            <person name="Henrissat B."/>
            <person name="Grigoriev I.V."/>
            <person name="Hibbett D."/>
            <person name="Nagy L.G."/>
            <person name="Martin F.M."/>
        </authorList>
    </citation>
    <scope>NUCLEOTIDE SEQUENCE</scope>
    <source>
        <strain evidence="2">Prilba</strain>
    </source>
</reference>
<protein>
    <submittedName>
        <fullName evidence="2">Uncharacterized protein</fullName>
    </submittedName>
</protein>
<dbReference type="EMBL" id="WHVB01000031">
    <property type="protein sequence ID" value="KAF8468628.1"/>
    <property type="molecule type" value="Genomic_DNA"/>
</dbReference>
<sequence>MTTHNYSLAPPTDPSIIRCKTCRAPLPDATWKNCDSCRRNRTENYRRWKKSAELRSLKGMTATSQVGWMNLNPSTSSSQGPGRMVPPDHHRDHPNEPNYRGNPIGSSPPGNNQPRTTPASTVQPSVPVIEYQRSDELIDALSVLPPCSNFIGKFSVVADPAVNNSRRAHMFANQLHDRAIPISENSRTTSLNAGSSNSYALVFSCICQEACQGRFIVAVDDDTSHPYGVPGQRIGALSMHPSLPD</sequence>
<feature type="region of interest" description="Disordered" evidence="1">
    <location>
        <begin position="65"/>
        <end position="123"/>
    </location>
</feature>
<feature type="compositionally biased region" description="Polar residues" evidence="1">
    <location>
        <begin position="65"/>
        <end position="80"/>
    </location>
</feature>
<evidence type="ECO:0000313" key="2">
    <source>
        <dbReference type="EMBL" id="KAF8468628.1"/>
    </source>
</evidence>
<proteinExistence type="predicted"/>
<organism evidence="2 3">
    <name type="scientific">Russula ochroleuca</name>
    <dbReference type="NCBI Taxonomy" id="152965"/>
    <lineage>
        <taxon>Eukaryota</taxon>
        <taxon>Fungi</taxon>
        <taxon>Dikarya</taxon>
        <taxon>Basidiomycota</taxon>
        <taxon>Agaricomycotina</taxon>
        <taxon>Agaricomycetes</taxon>
        <taxon>Russulales</taxon>
        <taxon>Russulaceae</taxon>
        <taxon>Russula</taxon>
    </lineage>
</organism>
<comment type="caution">
    <text evidence="2">The sequence shown here is derived from an EMBL/GenBank/DDBJ whole genome shotgun (WGS) entry which is preliminary data.</text>
</comment>
<accession>A0A9P5JWS1</accession>